<proteinExistence type="predicted"/>
<evidence type="ECO:0000256" key="1">
    <source>
        <dbReference type="SAM" id="Phobius"/>
    </source>
</evidence>
<accession>A0A6N2THT7</accession>
<evidence type="ECO:0000313" key="2">
    <source>
        <dbReference type="EMBL" id="VYT05155.1"/>
    </source>
</evidence>
<reference evidence="2" key="1">
    <citation type="submission" date="2019-11" db="EMBL/GenBank/DDBJ databases">
        <authorList>
            <person name="Feng L."/>
        </authorList>
    </citation>
    <scope>NUCLEOTIDE SEQUENCE</scope>
    <source>
        <strain evidence="2">BhanseniiLFYP23</strain>
    </source>
</reference>
<name>A0A6N2THT7_BLAHA</name>
<keyword evidence="1" id="KW-0812">Transmembrane</keyword>
<protein>
    <submittedName>
        <fullName evidence="2">Uncharacterized protein</fullName>
    </submittedName>
</protein>
<keyword evidence="1" id="KW-0472">Membrane</keyword>
<feature type="transmembrane region" description="Helical" evidence="1">
    <location>
        <begin position="23"/>
        <end position="44"/>
    </location>
</feature>
<keyword evidence="1" id="KW-1133">Transmembrane helix</keyword>
<organism evidence="2">
    <name type="scientific">Blautia hansenii</name>
    <name type="common">Ruminococcus hansenii</name>
    <dbReference type="NCBI Taxonomy" id="1322"/>
    <lineage>
        <taxon>Bacteria</taxon>
        <taxon>Bacillati</taxon>
        <taxon>Bacillota</taxon>
        <taxon>Clostridia</taxon>
        <taxon>Lachnospirales</taxon>
        <taxon>Lachnospiraceae</taxon>
        <taxon>Blautia</taxon>
    </lineage>
</organism>
<dbReference type="EMBL" id="CACRSY010000010">
    <property type="protein sequence ID" value="VYT05155.1"/>
    <property type="molecule type" value="Genomic_DNA"/>
</dbReference>
<gene>
    <name evidence="2" type="ORF">BHLFYP23_02609</name>
</gene>
<sequence>MLFLYREAGGLLYRKGIFLVRKFLFAVIGFALLLQLVQIPAIYLPENNIFDISYYGKEILNGIQQINTDGRVKDFSRISAVYLVAETILVVVAVPLFWGGCQKLRKGVKVL</sequence>
<dbReference type="AlphaFoldDB" id="A0A6N2THT7"/>
<feature type="transmembrane region" description="Helical" evidence="1">
    <location>
        <begin position="80"/>
        <end position="99"/>
    </location>
</feature>